<organism evidence="1 2">
    <name type="scientific">Scortum barcoo</name>
    <name type="common">barcoo grunter</name>
    <dbReference type="NCBI Taxonomy" id="214431"/>
    <lineage>
        <taxon>Eukaryota</taxon>
        <taxon>Metazoa</taxon>
        <taxon>Chordata</taxon>
        <taxon>Craniata</taxon>
        <taxon>Vertebrata</taxon>
        <taxon>Euteleostomi</taxon>
        <taxon>Actinopterygii</taxon>
        <taxon>Neopterygii</taxon>
        <taxon>Teleostei</taxon>
        <taxon>Neoteleostei</taxon>
        <taxon>Acanthomorphata</taxon>
        <taxon>Eupercaria</taxon>
        <taxon>Centrarchiformes</taxon>
        <taxon>Terapontoidei</taxon>
        <taxon>Terapontidae</taxon>
        <taxon>Scortum</taxon>
    </lineage>
</organism>
<dbReference type="EMBL" id="CM041531">
    <property type="protein sequence ID" value="KAI3377119.1"/>
    <property type="molecule type" value="Genomic_DNA"/>
</dbReference>
<accession>A0ACB8XAN5</accession>
<evidence type="ECO:0000313" key="2">
    <source>
        <dbReference type="Proteomes" id="UP000831701"/>
    </source>
</evidence>
<keyword evidence="2" id="KW-1185">Reference proteome</keyword>
<dbReference type="Proteomes" id="UP000831701">
    <property type="component" value="Chromosome 1"/>
</dbReference>
<sequence>MFHCHTNKNTKVLKDFLNEDWRYYFWSVLCLDDFLRSAMEKSLESLLGQTDNSPVIIQRSIKTLKEMNSDEISPERSINIFHCLMEMNDHSVHQEIQEFLKSENKSEKKLSLFHCSALAYMLQISEEVLDELNLVKYNTSEQGRLRLIPGVMNCRKALLSHCGLSKTHCEVVASALKSNPSHLRELELSGNKLQDSGVTSAVCWTGRVQTVNWRL</sequence>
<protein>
    <submittedName>
        <fullName evidence="1">Uncharacterized protein</fullName>
    </submittedName>
</protein>
<evidence type="ECO:0000313" key="1">
    <source>
        <dbReference type="EMBL" id="KAI3377119.1"/>
    </source>
</evidence>
<reference evidence="1" key="1">
    <citation type="submission" date="2022-04" db="EMBL/GenBank/DDBJ databases">
        <title>Jade perch genome.</title>
        <authorList>
            <person name="Chao B."/>
        </authorList>
    </citation>
    <scope>NUCLEOTIDE SEQUENCE</scope>
    <source>
        <strain evidence="1">CB-2022</strain>
    </source>
</reference>
<proteinExistence type="predicted"/>
<gene>
    <name evidence="1" type="ORF">L3Q82_000065</name>
</gene>
<name>A0ACB8XAN5_9TELE</name>
<comment type="caution">
    <text evidence="1">The sequence shown here is derived from an EMBL/GenBank/DDBJ whole genome shotgun (WGS) entry which is preliminary data.</text>
</comment>